<feature type="domain" description="ParB-like N-terminal" evidence="2">
    <location>
        <begin position="69"/>
        <end position="153"/>
    </location>
</feature>
<dbReference type="Gene3D" id="3.90.1530.10">
    <property type="entry name" value="Conserved hypothetical protein from pyrococcus furiosus pfu- 392566-001, ParB domain"/>
    <property type="match status" value="1"/>
</dbReference>
<dbReference type="InterPro" id="IPR003115">
    <property type="entry name" value="ParB_N"/>
</dbReference>
<evidence type="ECO:0000256" key="1">
    <source>
        <dbReference type="SAM" id="MobiDB-lite"/>
    </source>
</evidence>
<dbReference type="EMBL" id="JBFAIH010000056">
    <property type="protein sequence ID" value="MEV0368127.1"/>
    <property type="molecule type" value="Genomic_DNA"/>
</dbReference>
<organism evidence="3 4">
    <name type="scientific">Nocardia fusca</name>
    <dbReference type="NCBI Taxonomy" id="941183"/>
    <lineage>
        <taxon>Bacteria</taxon>
        <taxon>Bacillati</taxon>
        <taxon>Actinomycetota</taxon>
        <taxon>Actinomycetes</taxon>
        <taxon>Mycobacteriales</taxon>
        <taxon>Nocardiaceae</taxon>
        <taxon>Nocardia</taxon>
    </lineage>
</organism>
<dbReference type="RefSeq" id="WP_357988674.1">
    <property type="nucleotide sequence ID" value="NZ_JBFAIH010000056.1"/>
</dbReference>
<feature type="region of interest" description="Disordered" evidence="1">
    <location>
        <begin position="40"/>
        <end position="63"/>
    </location>
</feature>
<gene>
    <name evidence="3" type="ORF">AB0H72_36150</name>
</gene>
<keyword evidence="4" id="KW-1185">Reference proteome</keyword>
<dbReference type="SUPFAM" id="SSF110849">
    <property type="entry name" value="ParB/Sulfiredoxin"/>
    <property type="match status" value="1"/>
</dbReference>
<reference evidence="3 4" key="1">
    <citation type="submission" date="2024-06" db="EMBL/GenBank/DDBJ databases">
        <title>The Natural Products Discovery Center: Release of the First 8490 Sequenced Strains for Exploring Actinobacteria Biosynthetic Diversity.</title>
        <authorList>
            <person name="Kalkreuter E."/>
            <person name="Kautsar S.A."/>
            <person name="Yang D."/>
            <person name="Bader C.D."/>
            <person name="Teijaro C.N."/>
            <person name="Fluegel L."/>
            <person name="Davis C.M."/>
            <person name="Simpson J.R."/>
            <person name="Lauterbach L."/>
            <person name="Steele A.D."/>
            <person name="Gui C."/>
            <person name="Meng S."/>
            <person name="Li G."/>
            <person name="Viehrig K."/>
            <person name="Ye F."/>
            <person name="Su P."/>
            <person name="Kiefer A.F."/>
            <person name="Nichols A."/>
            <person name="Cepeda A.J."/>
            <person name="Yan W."/>
            <person name="Fan B."/>
            <person name="Jiang Y."/>
            <person name="Adhikari A."/>
            <person name="Zheng C.-J."/>
            <person name="Schuster L."/>
            <person name="Cowan T.M."/>
            <person name="Smanski M.J."/>
            <person name="Chevrette M.G."/>
            <person name="De Carvalho L.P.S."/>
            <person name="Shen B."/>
        </authorList>
    </citation>
    <scope>NUCLEOTIDE SEQUENCE [LARGE SCALE GENOMIC DNA]</scope>
    <source>
        <strain evidence="3 4">NPDC050671</strain>
    </source>
</reference>
<protein>
    <submittedName>
        <fullName evidence="3">Transcriptional regulator</fullName>
    </submittedName>
</protein>
<feature type="compositionally biased region" description="Basic and acidic residues" evidence="1">
    <location>
        <begin position="212"/>
        <end position="228"/>
    </location>
</feature>
<accession>A0ABV3FK88</accession>
<evidence type="ECO:0000313" key="4">
    <source>
        <dbReference type="Proteomes" id="UP001551658"/>
    </source>
</evidence>
<proteinExistence type="predicted"/>
<dbReference type="SMART" id="SM00470">
    <property type="entry name" value="ParB"/>
    <property type="match status" value="1"/>
</dbReference>
<evidence type="ECO:0000313" key="3">
    <source>
        <dbReference type="EMBL" id="MEV0368127.1"/>
    </source>
</evidence>
<sequence>MTDVEVSREAMAAFEAKTAGFSSDPTVGGDIDSMGNVAVSAAESGSGSGSGSAGRRRDPQEVLSRAPVEQIRIELISVGFSLRSRQKTDPDHVRMLTEVGKFPAITVHRATMNIVDGVHRYRAALAMGRESIAVRFFEGTESEAFVLAVHANVTHGLPLTLAERKSAARRILKQHPQWSDRRIAATAGLSHKTVGKERCRSTGEDSQSNGRVGRDGRTRGKDVSEGRKRAAELLKRAPAASLREISRQTGISVGTAKDVRDRLDGLIEPGSRKTPTHRSGNSGRPIQQAILGRLSSDPSLKFNEHGRQLLRRLSGWAVDSDSWTNVTTVVPQHCREALAIFARENASAWERYAEELESRLK</sequence>
<name>A0ABV3FK88_9NOCA</name>
<feature type="compositionally biased region" description="Basic and acidic residues" evidence="1">
    <location>
        <begin position="194"/>
        <end position="203"/>
    </location>
</feature>
<dbReference type="Proteomes" id="UP001551658">
    <property type="component" value="Unassembled WGS sequence"/>
</dbReference>
<dbReference type="InterPro" id="IPR036086">
    <property type="entry name" value="ParB/Sulfiredoxin_sf"/>
</dbReference>
<evidence type="ECO:0000259" key="2">
    <source>
        <dbReference type="SMART" id="SM00470"/>
    </source>
</evidence>
<feature type="region of interest" description="Disordered" evidence="1">
    <location>
        <begin position="189"/>
        <end position="228"/>
    </location>
</feature>
<comment type="caution">
    <text evidence="3">The sequence shown here is derived from an EMBL/GenBank/DDBJ whole genome shotgun (WGS) entry which is preliminary data.</text>
</comment>